<accession>A6P0F8</accession>
<evidence type="ECO:0000313" key="1">
    <source>
        <dbReference type="EMBL" id="EDM98308.1"/>
    </source>
</evidence>
<dbReference type="STRING" id="411467.BACCAP_03969"/>
<evidence type="ECO:0000313" key="2">
    <source>
        <dbReference type="Proteomes" id="UP000003639"/>
    </source>
</evidence>
<sequence>MKYKSEKRIVLFACACYNLSVEITEQGIETSSYDLLYRRD</sequence>
<protein>
    <submittedName>
        <fullName evidence="1">Uncharacterized protein</fullName>
    </submittedName>
</protein>
<reference evidence="1 2" key="2">
    <citation type="submission" date="2007-06" db="EMBL/GenBank/DDBJ databases">
        <title>Draft genome sequence of Pseudoflavonifractor capillosus ATCC 29799.</title>
        <authorList>
            <person name="Sudarsanam P."/>
            <person name="Ley R."/>
            <person name="Guruge J."/>
            <person name="Turnbaugh P.J."/>
            <person name="Mahowald M."/>
            <person name="Liep D."/>
            <person name="Gordon J."/>
        </authorList>
    </citation>
    <scope>NUCLEOTIDE SEQUENCE [LARGE SCALE GENOMIC DNA]</scope>
    <source>
        <strain evidence="1 2">ATCC 29799</strain>
    </source>
</reference>
<dbReference type="EMBL" id="AAXG02000041">
    <property type="protein sequence ID" value="EDM98308.1"/>
    <property type="molecule type" value="Genomic_DNA"/>
</dbReference>
<dbReference type="AlphaFoldDB" id="A6P0F8"/>
<proteinExistence type="predicted"/>
<organism evidence="1 2">
    <name type="scientific">Pseudoflavonifractor capillosus ATCC 29799</name>
    <dbReference type="NCBI Taxonomy" id="411467"/>
    <lineage>
        <taxon>Bacteria</taxon>
        <taxon>Bacillati</taxon>
        <taxon>Bacillota</taxon>
        <taxon>Clostridia</taxon>
        <taxon>Eubacteriales</taxon>
        <taxon>Oscillospiraceae</taxon>
        <taxon>Pseudoflavonifractor</taxon>
    </lineage>
</organism>
<comment type="caution">
    <text evidence="1">The sequence shown here is derived from an EMBL/GenBank/DDBJ whole genome shotgun (WGS) entry which is preliminary data.</text>
</comment>
<gene>
    <name evidence="1" type="ORF">BACCAP_03969</name>
</gene>
<keyword evidence="2" id="KW-1185">Reference proteome</keyword>
<dbReference type="Proteomes" id="UP000003639">
    <property type="component" value="Unassembled WGS sequence"/>
</dbReference>
<reference evidence="1 2" key="1">
    <citation type="submission" date="2007-04" db="EMBL/GenBank/DDBJ databases">
        <authorList>
            <person name="Fulton L."/>
            <person name="Clifton S."/>
            <person name="Fulton B."/>
            <person name="Xu J."/>
            <person name="Minx P."/>
            <person name="Pepin K.H."/>
            <person name="Johnson M."/>
            <person name="Thiruvilangam P."/>
            <person name="Bhonagiri V."/>
            <person name="Nash W.E."/>
            <person name="Mardis E.R."/>
            <person name="Wilson R.K."/>
        </authorList>
    </citation>
    <scope>NUCLEOTIDE SEQUENCE [LARGE SCALE GENOMIC DNA]</scope>
    <source>
        <strain evidence="1 2">ATCC 29799</strain>
    </source>
</reference>
<name>A6P0F8_9FIRM</name>